<organism evidence="3 4">
    <name type="scientific">Conyzicola lurida</name>
    <dbReference type="NCBI Taxonomy" id="1172621"/>
    <lineage>
        <taxon>Bacteria</taxon>
        <taxon>Bacillati</taxon>
        <taxon>Actinomycetota</taxon>
        <taxon>Actinomycetes</taxon>
        <taxon>Micrococcales</taxon>
        <taxon>Microbacteriaceae</taxon>
        <taxon>Conyzicola</taxon>
    </lineage>
</organism>
<dbReference type="PROSITE" id="PS51257">
    <property type="entry name" value="PROKAR_LIPOPROTEIN"/>
    <property type="match status" value="1"/>
</dbReference>
<accession>A0A841ASW1</accession>
<feature type="chain" id="PRO_5039082483" evidence="2">
    <location>
        <begin position="27"/>
        <end position="150"/>
    </location>
</feature>
<dbReference type="Proteomes" id="UP000536685">
    <property type="component" value="Unassembled WGS sequence"/>
</dbReference>
<name>A0A841ASW1_9MICO</name>
<feature type="signal peptide" evidence="2">
    <location>
        <begin position="1"/>
        <end position="26"/>
    </location>
</feature>
<dbReference type="RefSeq" id="WP_184239015.1">
    <property type="nucleotide sequence ID" value="NZ_JACHMJ010000001.1"/>
</dbReference>
<sequence length="150" mass="15112">MRFSRTAVGTAVMVAAVGMTGCSAEAPETAATPAAPGTAAPETPAPEAADSVYTDGEYSATGWYGGLPSHHDVTLTIADDIVTAVEITTPAEDETSLGYQQQFAAALPDAIVGQSVDDLAVDRLAGSSGCSEGFMDALAQIKTQASEGTP</sequence>
<keyword evidence="2" id="KW-0732">Signal</keyword>
<dbReference type="Gene3D" id="3.90.1010.20">
    <property type="match status" value="1"/>
</dbReference>
<evidence type="ECO:0000313" key="3">
    <source>
        <dbReference type="EMBL" id="MBB5844665.1"/>
    </source>
</evidence>
<comment type="caution">
    <text evidence="3">The sequence shown here is derived from an EMBL/GenBank/DDBJ whole genome shotgun (WGS) entry which is preliminary data.</text>
</comment>
<evidence type="ECO:0000256" key="2">
    <source>
        <dbReference type="SAM" id="SignalP"/>
    </source>
</evidence>
<evidence type="ECO:0000256" key="1">
    <source>
        <dbReference type="SAM" id="MobiDB-lite"/>
    </source>
</evidence>
<reference evidence="3 4" key="1">
    <citation type="submission" date="2020-08" db="EMBL/GenBank/DDBJ databases">
        <title>Sequencing the genomes of 1000 actinobacteria strains.</title>
        <authorList>
            <person name="Klenk H.-P."/>
        </authorList>
    </citation>
    <scope>NUCLEOTIDE SEQUENCE [LARGE SCALE GENOMIC DNA]</scope>
    <source>
        <strain evidence="3 4">DSM 105784</strain>
    </source>
</reference>
<keyword evidence="4" id="KW-1185">Reference proteome</keyword>
<dbReference type="AlphaFoldDB" id="A0A841ASW1"/>
<protein>
    <submittedName>
        <fullName evidence="3">Uncharacterized protein with FMN-binding domain</fullName>
    </submittedName>
</protein>
<evidence type="ECO:0000313" key="4">
    <source>
        <dbReference type="Proteomes" id="UP000536685"/>
    </source>
</evidence>
<proteinExistence type="predicted"/>
<feature type="region of interest" description="Disordered" evidence="1">
    <location>
        <begin position="28"/>
        <end position="52"/>
    </location>
</feature>
<feature type="compositionally biased region" description="Low complexity" evidence="1">
    <location>
        <begin position="28"/>
        <end position="49"/>
    </location>
</feature>
<dbReference type="EMBL" id="JACHMJ010000001">
    <property type="protein sequence ID" value="MBB5844665.1"/>
    <property type="molecule type" value="Genomic_DNA"/>
</dbReference>
<gene>
    <name evidence="3" type="ORF">HD599_002988</name>
</gene>